<evidence type="ECO:0000256" key="7">
    <source>
        <dbReference type="RuleBase" id="RU003346"/>
    </source>
</evidence>
<organism evidence="10 11">
    <name type="scientific">Coleophoma crateriformis</name>
    <dbReference type="NCBI Taxonomy" id="565419"/>
    <lineage>
        <taxon>Eukaryota</taxon>
        <taxon>Fungi</taxon>
        <taxon>Dikarya</taxon>
        <taxon>Ascomycota</taxon>
        <taxon>Pezizomycotina</taxon>
        <taxon>Leotiomycetes</taxon>
        <taxon>Helotiales</taxon>
        <taxon>Dermateaceae</taxon>
        <taxon>Coleophoma</taxon>
    </lineage>
</organism>
<keyword evidence="11" id="KW-1185">Reference proteome</keyword>
<evidence type="ECO:0000313" key="10">
    <source>
        <dbReference type="EMBL" id="RDW80493.1"/>
    </source>
</evidence>
<sequence length="525" mass="56418">MGIHTVDYFEEDGPFTKDIALERFSLEPILSKAEESKQSTWEMIKIYKTAVFASTFIGLAAINWGMDGLLSAGVIAVPSFQRDFGDPFGTGFLISSNWQIAFNTVPSLGGLMGSIATGVMADRLGKRVTLGAACMMSIVAVFVQVFAAGRWILLLGKFINGFPLGAFLTIASSYAAEVCPVEIRGLTTSGVQLFVGFGQFLANLVLKGTGTLDSTLAYKIPFALQFFFPIIIIIGLPFCPETPWYLLRKGLPNNAIMSLARLGFPSPATTLAEMQKTIENEAKTQGSTSYTDCFRGSDLQRTEVAMGVFSVAQLTGVVFVIGYSSFFFELAGLSASSSFSLSLCVTILGLCGVVSSWFLINSIGRRSLLFIGNTTIVGILVIVGILDIIPVAPGTTTAVYGQVAGIIAFAFVYFISVGPVGWALFAEISSARLRSRTVGLGIVVQNVFGIGLNVLMPILINPDALNLKGKIGFIFAITAGLSSVWVYFRVPETAQKSFEDLDNMFEQGVSARKSKGWKSQVEHVD</sequence>
<evidence type="ECO:0000259" key="9">
    <source>
        <dbReference type="PROSITE" id="PS50850"/>
    </source>
</evidence>
<feature type="domain" description="Major facilitator superfamily (MFS) profile" evidence="9">
    <location>
        <begin position="53"/>
        <end position="494"/>
    </location>
</feature>
<evidence type="ECO:0000256" key="8">
    <source>
        <dbReference type="SAM" id="Phobius"/>
    </source>
</evidence>
<evidence type="ECO:0000256" key="3">
    <source>
        <dbReference type="ARBA" id="ARBA00022448"/>
    </source>
</evidence>
<dbReference type="InterPro" id="IPR050360">
    <property type="entry name" value="MFS_Sugar_Transporters"/>
</dbReference>
<dbReference type="InterPro" id="IPR005829">
    <property type="entry name" value="Sugar_transporter_CS"/>
</dbReference>
<keyword evidence="4 8" id="KW-0812">Transmembrane</keyword>
<feature type="transmembrane region" description="Helical" evidence="8">
    <location>
        <begin position="471"/>
        <end position="488"/>
    </location>
</feature>
<keyword evidence="6 8" id="KW-0472">Membrane</keyword>
<evidence type="ECO:0000313" key="11">
    <source>
        <dbReference type="Proteomes" id="UP000256328"/>
    </source>
</evidence>
<evidence type="ECO:0000256" key="4">
    <source>
        <dbReference type="ARBA" id="ARBA00022692"/>
    </source>
</evidence>
<feature type="transmembrane region" description="Helical" evidence="8">
    <location>
        <begin position="437"/>
        <end position="459"/>
    </location>
</feature>
<dbReference type="InterPro" id="IPR003663">
    <property type="entry name" value="Sugar/inositol_transpt"/>
</dbReference>
<feature type="transmembrane region" description="Helical" evidence="8">
    <location>
        <begin position="100"/>
        <end position="121"/>
    </location>
</feature>
<dbReference type="PROSITE" id="PS50850">
    <property type="entry name" value="MFS"/>
    <property type="match status" value="1"/>
</dbReference>
<dbReference type="FunFam" id="1.20.1250.20:FF:000078">
    <property type="entry name" value="MFS maltose transporter, putative"/>
    <property type="match status" value="1"/>
</dbReference>
<evidence type="ECO:0000256" key="2">
    <source>
        <dbReference type="ARBA" id="ARBA00010992"/>
    </source>
</evidence>
<dbReference type="GO" id="GO:0005351">
    <property type="term" value="F:carbohydrate:proton symporter activity"/>
    <property type="evidence" value="ECO:0007669"/>
    <property type="project" value="TreeGrafter"/>
</dbReference>
<name>A0A3D8S2G1_9HELO</name>
<dbReference type="GO" id="GO:0016020">
    <property type="term" value="C:membrane"/>
    <property type="evidence" value="ECO:0007669"/>
    <property type="project" value="UniProtKB-SubCell"/>
</dbReference>
<feature type="transmembrane region" description="Helical" evidence="8">
    <location>
        <begin position="46"/>
        <end position="66"/>
    </location>
</feature>
<gene>
    <name evidence="10" type="ORF">BP5796_05191</name>
</gene>
<dbReference type="SUPFAM" id="SSF103473">
    <property type="entry name" value="MFS general substrate transporter"/>
    <property type="match status" value="1"/>
</dbReference>
<dbReference type="InterPro" id="IPR020846">
    <property type="entry name" value="MFS_dom"/>
</dbReference>
<evidence type="ECO:0000256" key="1">
    <source>
        <dbReference type="ARBA" id="ARBA00004141"/>
    </source>
</evidence>
<dbReference type="Pfam" id="PF00083">
    <property type="entry name" value="Sugar_tr"/>
    <property type="match status" value="1"/>
</dbReference>
<dbReference type="PROSITE" id="PS00217">
    <property type="entry name" value="SUGAR_TRANSPORT_2"/>
    <property type="match status" value="1"/>
</dbReference>
<comment type="similarity">
    <text evidence="2 7">Belongs to the major facilitator superfamily. Sugar transporter (TC 2.A.1.1) family.</text>
</comment>
<feature type="transmembrane region" description="Helical" evidence="8">
    <location>
        <begin position="128"/>
        <end position="152"/>
    </location>
</feature>
<feature type="transmembrane region" description="Helical" evidence="8">
    <location>
        <begin position="339"/>
        <end position="360"/>
    </location>
</feature>
<comment type="subcellular location">
    <subcellularLocation>
        <location evidence="1">Membrane</location>
        <topology evidence="1">Multi-pass membrane protein</topology>
    </subcellularLocation>
</comment>
<comment type="caution">
    <text evidence="10">The sequence shown here is derived from an EMBL/GenBank/DDBJ whole genome shotgun (WGS) entry which is preliminary data.</text>
</comment>
<dbReference type="InterPro" id="IPR005828">
    <property type="entry name" value="MFS_sugar_transport-like"/>
</dbReference>
<evidence type="ECO:0000256" key="6">
    <source>
        <dbReference type="ARBA" id="ARBA00023136"/>
    </source>
</evidence>
<accession>A0A3D8S2G1</accession>
<dbReference type="InterPro" id="IPR036259">
    <property type="entry name" value="MFS_trans_sf"/>
</dbReference>
<proteinExistence type="inferred from homology"/>
<dbReference type="Proteomes" id="UP000256328">
    <property type="component" value="Unassembled WGS sequence"/>
</dbReference>
<feature type="transmembrane region" description="Helical" evidence="8">
    <location>
        <begin position="222"/>
        <end position="239"/>
    </location>
</feature>
<feature type="transmembrane region" description="Helical" evidence="8">
    <location>
        <begin position="367"/>
        <end position="391"/>
    </location>
</feature>
<dbReference type="PANTHER" id="PTHR48022:SF51">
    <property type="entry name" value="ALPHA-GLUCOSIDE TRANSPORTER, PUTATIVE (AFU_ORTHOLOGUE AFUA_6G11920)-RELATED"/>
    <property type="match status" value="1"/>
</dbReference>
<dbReference type="PANTHER" id="PTHR48022">
    <property type="entry name" value="PLASTIDIC GLUCOSE TRANSPORTER 4"/>
    <property type="match status" value="1"/>
</dbReference>
<keyword evidence="3 7" id="KW-0813">Transport</keyword>
<feature type="transmembrane region" description="Helical" evidence="8">
    <location>
        <begin position="304"/>
        <end position="327"/>
    </location>
</feature>
<dbReference type="EMBL" id="PDLN01000007">
    <property type="protein sequence ID" value="RDW80493.1"/>
    <property type="molecule type" value="Genomic_DNA"/>
</dbReference>
<dbReference type="OrthoDB" id="6612291at2759"/>
<protein>
    <recommendedName>
        <fullName evidence="9">Major facilitator superfamily (MFS) profile domain-containing protein</fullName>
    </recommendedName>
</protein>
<evidence type="ECO:0000256" key="5">
    <source>
        <dbReference type="ARBA" id="ARBA00022989"/>
    </source>
</evidence>
<dbReference type="NCBIfam" id="TIGR00879">
    <property type="entry name" value="SP"/>
    <property type="match status" value="1"/>
</dbReference>
<dbReference type="Gene3D" id="1.20.1250.20">
    <property type="entry name" value="MFS general substrate transporter like domains"/>
    <property type="match status" value="1"/>
</dbReference>
<dbReference type="AlphaFoldDB" id="A0A3D8S2G1"/>
<feature type="transmembrane region" description="Helical" evidence="8">
    <location>
        <begin position="403"/>
        <end position="425"/>
    </location>
</feature>
<keyword evidence="5 8" id="KW-1133">Transmembrane helix</keyword>
<reference evidence="10 11" key="1">
    <citation type="journal article" date="2018" name="IMA Fungus">
        <title>IMA Genome-F 9: Draft genome sequence of Annulohypoxylon stygium, Aspergillus mulundensis, Berkeleyomyces basicola (syn. Thielaviopsis basicola), Ceratocystis smalleyi, two Cercospora beticola strains, Coleophoma cylindrospora, Fusarium fracticaudum, Phialophora cf. hyalina, and Morchella septimelata.</title>
        <authorList>
            <person name="Wingfield B.D."/>
            <person name="Bills G.F."/>
            <person name="Dong Y."/>
            <person name="Huang W."/>
            <person name="Nel W.J."/>
            <person name="Swalarsk-Parry B.S."/>
            <person name="Vaghefi N."/>
            <person name="Wilken P.M."/>
            <person name="An Z."/>
            <person name="de Beer Z.W."/>
            <person name="De Vos L."/>
            <person name="Chen L."/>
            <person name="Duong T.A."/>
            <person name="Gao Y."/>
            <person name="Hammerbacher A."/>
            <person name="Kikkert J.R."/>
            <person name="Li Y."/>
            <person name="Li H."/>
            <person name="Li K."/>
            <person name="Li Q."/>
            <person name="Liu X."/>
            <person name="Ma X."/>
            <person name="Naidoo K."/>
            <person name="Pethybridge S.J."/>
            <person name="Sun J."/>
            <person name="Steenkamp E.T."/>
            <person name="van der Nest M.A."/>
            <person name="van Wyk S."/>
            <person name="Wingfield M.J."/>
            <person name="Xiong C."/>
            <person name="Yue Q."/>
            <person name="Zhang X."/>
        </authorList>
    </citation>
    <scope>NUCLEOTIDE SEQUENCE [LARGE SCALE GENOMIC DNA]</scope>
    <source>
        <strain evidence="10 11">BP5796</strain>
    </source>
</reference>